<accession>A0ABV9RN07</accession>
<dbReference type="RefSeq" id="WP_274191665.1">
    <property type="nucleotide sequence ID" value="NZ_BAABHN010000047.1"/>
</dbReference>
<reference evidence="3" key="1">
    <citation type="journal article" date="2019" name="Int. J. Syst. Evol. Microbiol.">
        <title>The Global Catalogue of Microorganisms (GCM) 10K type strain sequencing project: providing services to taxonomists for standard genome sequencing and annotation.</title>
        <authorList>
            <consortium name="The Broad Institute Genomics Platform"/>
            <consortium name="The Broad Institute Genome Sequencing Center for Infectious Disease"/>
            <person name="Wu L."/>
            <person name="Ma J."/>
        </authorList>
    </citation>
    <scope>NUCLEOTIDE SEQUENCE [LARGE SCALE GENOMIC DNA]</scope>
    <source>
        <strain evidence="3">CCUG 50347</strain>
    </source>
</reference>
<dbReference type="EMBL" id="JBHSIM010000047">
    <property type="protein sequence ID" value="MFC4835193.1"/>
    <property type="molecule type" value="Genomic_DNA"/>
</dbReference>
<keyword evidence="1" id="KW-0472">Membrane</keyword>
<keyword evidence="1" id="KW-0812">Transmembrane</keyword>
<feature type="transmembrane region" description="Helical" evidence="1">
    <location>
        <begin position="6"/>
        <end position="30"/>
    </location>
</feature>
<dbReference type="Proteomes" id="UP001595909">
    <property type="component" value="Unassembled WGS sequence"/>
</dbReference>
<name>A0ABV9RN07_9PSEU</name>
<keyword evidence="3" id="KW-1185">Reference proteome</keyword>
<organism evidence="2 3">
    <name type="scientific">Actinomycetospora chibensis</name>
    <dbReference type="NCBI Taxonomy" id="663606"/>
    <lineage>
        <taxon>Bacteria</taxon>
        <taxon>Bacillati</taxon>
        <taxon>Actinomycetota</taxon>
        <taxon>Actinomycetes</taxon>
        <taxon>Pseudonocardiales</taxon>
        <taxon>Pseudonocardiaceae</taxon>
        <taxon>Actinomycetospora</taxon>
    </lineage>
</organism>
<protein>
    <submittedName>
        <fullName evidence="2">Uncharacterized protein</fullName>
    </submittedName>
</protein>
<proteinExistence type="predicted"/>
<comment type="caution">
    <text evidence="2">The sequence shown here is derived from an EMBL/GenBank/DDBJ whole genome shotgun (WGS) entry which is preliminary data.</text>
</comment>
<gene>
    <name evidence="2" type="ORF">ACFPEL_22485</name>
</gene>
<evidence type="ECO:0000313" key="3">
    <source>
        <dbReference type="Proteomes" id="UP001595909"/>
    </source>
</evidence>
<evidence type="ECO:0000313" key="2">
    <source>
        <dbReference type="EMBL" id="MFC4835193.1"/>
    </source>
</evidence>
<sequence length="192" mass="21394">MDGGDIASLLSAIFAGGALVVASWAAWLSLRSARAAESSASASEASAQATETQANITVRSFAAEHAPKFDFTFATRDGRCRRDWQIRVEYLAGPSMLYVRPKFFSIASPGDNGKKRERYDEQRNDWRLIQLGETFPIFQPDGWPLSSTAIIAEVSIESTDDPGDERVRWRSGRRFLWHEHLDGAHETAPFEV</sequence>
<keyword evidence="1" id="KW-1133">Transmembrane helix</keyword>
<evidence type="ECO:0000256" key="1">
    <source>
        <dbReference type="SAM" id="Phobius"/>
    </source>
</evidence>